<feature type="transmembrane region" description="Helical" evidence="2">
    <location>
        <begin position="346"/>
        <end position="365"/>
    </location>
</feature>
<keyword evidence="2" id="KW-1133">Transmembrane helix</keyword>
<protein>
    <recommendedName>
        <fullName evidence="5">Transmembrane protein</fullName>
    </recommendedName>
</protein>
<feature type="transmembrane region" description="Helical" evidence="2">
    <location>
        <begin position="246"/>
        <end position="265"/>
    </location>
</feature>
<feature type="compositionally biased region" description="Polar residues" evidence="1">
    <location>
        <begin position="1"/>
        <end position="10"/>
    </location>
</feature>
<keyword evidence="2" id="KW-0472">Membrane</keyword>
<reference evidence="3 4" key="1">
    <citation type="submission" date="2020-08" db="EMBL/GenBank/DDBJ databases">
        <title>Genomic Encyclopedia of Type Strains, Phase III (KMG-III): the genomes of soil and plant-associated and newly described type strains.</title>
        <authorList>
            <person name="Whitman W."/>
        </authorList>
    </citation>
    <scope>NUCLEOTIDE SEQUENCE [LARGE SCALE GENOMIC DNA]</scope>
    <source>
        <strain evidence="3 4">CECT 8075</strain>
    </source>
</reference>
<keyword evidence="4" id="KW-1185">Reference proteome</keyword>
<name>A0A7W5E0C2_9BACT</name>
<dbReference type="AlphaFoldDB" id="A0A7W5E0C2"/>
<accession>A0A7W5E0C2</accession>
<feature type="transmembrane region" description="Helical" evidence="2">
    <location>
        <begin position="318"/>
        <end position="340"/>
    </location>
</feature>
<gene>
    <name evidence="3" type="ORF">FHS27_003627</name>
</gene>
<proteinExistence type="predicted"/>
<dbReference type="EMBL" id="JACHXU010000012">
    <property type="protein sequence ID" value="MBB3207800.1"/>
    <property type="molecule type" value="Genomic_DNA"/>
</dbReference>
<evidence type="ECO:0000313" key="4">
    <source>
        <dbReference type="Proteomes" id="UP000536179"/>
    </source>
</evidence>
<feature type="transmembrane region" description="Helical" evidence="2">
    <location>
        <begin position="211"/>
        <end position="234"/>
    </location>
</feature>
<evidence type="ECO:0000256" key="1">
    <source>
        <dbReference type="SAM" id="MobiDB-lite"/>
    </source>
</evidence>
<evidence type="ECO:0000313" key="3">
    <source>
        <dbReference type="EMBL" id="MBB3207800.1"/>
    </source>
</evidence>
<comment type="caution">
    <text evidence="3">The sequence shown here is derived from an EMBL/GenBank/DDBJ whole genome shotgun (WGS) entry which is preliminary data.</text>
</comment>
<feature type="transmembrane region" description="Helical" evidence="2">
    <location>
        <begin position="163"/>
        <end position="181"/>
    </location>
</feature>
<organism evidence="3 4">
    <name type="scientific">Aporhodopirellula rubra</name>
    <dbReference type="NCBI Taxonomy" id="980271"/>
    <lineage>
        <taxon>Bacteria</taxon>
        <taxon>Pseudomonadati</taxon>
        <taxon>Planctomycetota</taxon>
        <taxon>Planctomycetia</taxon>
        <taxon>Pirellulales</taxon>
        <taxon>Pirellulaceae</taxon>
        <taxon>Aporhodopirellula</taxon>
    </lineage>
</organism>
<feature type="transmembrane region" description="Helical" evidence="2">
    <location>
        <begin position="119"/>
        <end position="143"/>
    </location>
</feature>
<feature type="region of interest" description="Disordered" evidence="1">
    <location>
        <begin position="1"/>
        <end position="109"/>
    </location>
</feature>
<sequence length="391" mass="42894">MLWDPSSTRNSDFDSRDDTPTEQYDPVIVPSSPNSLLGDAHTDLTEDEQTEVAKTDSDLVENEPADRDETQLVASPASDAVIGEGISATEEDIESRPDDSSVVPTASKEQKPPRFVQQAFATTICLSGAIGWSLAIGVCVITIVSRCFELAGFPFNDFLPTTLSVACLFIAITLFIVPTGLRSLGIRIKNRMPEKLAHRSRMNSVADHLKFSRIALAVAVALPLLVILADQLLSGLDDSFSRPIDWLRTLSIAVACFLAAGVIRWRGLSFYRQSHAASLIQSLRAHHRGVALRSFIAQWDNPAREIYRSCRLSNRLAVVHRTLFVTVLGLLSASACLAALVSTRYYVGEALCGIAVLAIAVQWPTSHRLVVWSGKMIDPFCEDEEEYEEFG</sequence>
<evidence type="ECO:0008006" key="5">
    <source>
        <dbReference type="Google" id="ProtNLM"/>
    </source>
</evidence>
<evidence type="ECO:0000256" key="2">
    <source>
        <dbReference type="SAM" id="Phobius"/>
    </source>
</evidence>
<dbReference type="Proteomes" id="UP000536179">
    <property type="component" value="Unassembled WGS sequence"/>
</dbReference>
<keyword evidence="2" id="KW-0812">Transmembrane</keyword>